<dbReference type="InterPro" id="IPR013525">
    <property type="entry name" value="ABC2_TM"/>
</dbReference>
<dbReference type="NCBIfam" id="TIGR03061">
    <property type="entry name" value="pip_yhgE_Nterm"/>
    <property type="match status" value="1"/>
</dbReference>
<feature type="transmembrane region" description="Helical" evidence="6">
    <location>
        <begin position="766"/>
        <end position="789"/>
    </location>
</feature>
<evidence type="ECO:0000256" key="6">
    <source>
        <dbReference type="SAM" id="Phobius"/>
    </source>
</evidence>
<feature type="transmembrane region" description="Helical" evidence="6">
    <location>
        <begin position="854"/>
        <end position="875"/>
    </location>
</feature>
<feature type="domain" description="ABC-2 type transporter transmembrane" evidence="7">
    <location>
        <begin position="30"/>
        <end position="163"/>
    </location>
</feature>
<organism evidence="8 9">
    <name type="scientific">Aliibacillus thermotolerans</name>
    <dbReference type="NCBI Taxonomy" id="1834418"/>
    <lineage>
        <taxon>Bacteria</taxon>
        <taxon>Bacillati</taxon>
        <taxon>Bacillota</taxon>
        <taxon>Bacilli</taxon>
        <taxon>Bacillales</taxon>
        <taxon>Bacillaceae</taxon>
        <taxon>Aliibacillus</taxon>
    </lineage>
</organism>
<dbReference type="RefSeq" id="WP_270895198.1">
    <property type="nucleotide sequence ID" value="NZ_JBHSPF010000012.1"/>
</dbReference>
<keyword evidence="9" id="KW-1185">Reference proteome</keyword>
<evidence type="ECO:0000256" key="5">
    <source>
        <dbReference type="SAM" id="Coils"/>
    </source>
</evidence>
<dbReference type="PANTHER" id="PTHR43077:SF10">
    <property type="entry name" value="TRANSPORT PERMEASE PROTEIN"/>
    <property type="match status" value="1"/>
</dbReference>
<dbReference type="NCBIfam" id="TIGR03062">
    <property type="entry name" value="pip_yhgE_Cterm"/>
    <property type="match status" value="1"/>
</dbReference>
<dbReference type="InterPro" id="IPR017501">
    <property type="entry name" value="Phage_infect_YhgE_C"/>
</dbReference>
<reference evidence="9" key="1">
    <citation type="journal article" date="2019" name="Int. J. Syst. Evol. Microbiol.">
        <title>The Global Catalogue of Microorganisms (GCM) 10K type strain sequencing project: providing services to taxonomists for standard genome sequencing and annotation.</title>
        <authorList>
            <consortium name="The Broad Institute Genomics Platform"/>
            <consortium name="The Broad Institute Genome Sequencing Center for Infectious Disease"/>
            <person name="Wu L."/>
            <person name="Ma J."/>
        </authorList>
    </citation>
    <scope>NUCLEOTIDE SEQUENCE [LARGE SCALE GENOMIC DNA]</scope>
    <source>
        <strain evidence="9">CGMCC 1.15790</strain>
    </source>
</reference>
<feature type="transmembrane region" description="Helical" evidence="6">
    <location>
        <begin position="796"/>
        <end position="815"/>
    </location>
</feature>
<proteinExistence type="predicted"/>
<feature type="coiled-coil region" evidence="5">
    <location>
        <begin position="420"/>
        <end position="469"/>
    </location>
</feature>
<protein>
    <submittedName>
        <fullName evidence="8">YhgE/Pip family protein</fullName>
    </submittedName>
</protein>
<evidence type="ECO:0000256" key="4">
    <source>
        <dbReference type="ARBA" id="ARBA00023136"/>
    </source>
</evidence>
<feature type="coiled-coil region" evidence="5">
    <location>
        <begin position="259"/>
        <end position="286"/>
    </location>
</feature>
<feature type="transmembrane region" description="Helical" evidence="6">
    <location>
        <begin position="736"/>
        <end position="760"/>
    </location>
</feature>
<dbReference type="InterPro" id="IPR051328">
    <property type="entry name" value="T7SS_ABC-Transporter"/>
</dbReference>
<dbReference type="Proteomes" id="UP001596143">
    <property type="component" value="Unassembled WGS sequence"/>
</dbReference>
<sequence length="893" mass="101159">MKNVWSIFKQDLKNIRRVPFVGILLLGLAVLPALYAWFNLGSAWDPYANTEGIQIAVVNEDEGAEVEGEYINIGKQLVKNLEDNEELGWEISSRQEAEDGVKHGDYYAAIYINRTFSEDLTQVINGGEPLKPEVLYQVNEKVNAIAPKMTSAGATAIVTEINEQFIEETSKALFKEFNRLGIRLEEELPTMRKIKQVVYELEKRFPEINSFAEILIEVEENWGKIDSSIEQFLGLEEYFPAIHSSAELILRLDEQFPYINQLGEEVLKLEQTIPELEQAIENVNGLGESFSDVADRLEWALMQAQSAQATIIDLQETVPVLIDKRGAAEEYVEFLQEFSREVEDSIDSVSDIILQQLYFIHQSASTVDQTLALIDDVESTDEVEEVLRHVNEQLLSSMDVIDNTIKLYTMLYEATQDDNIPTMINQLTTLQNVLKSLQQEMDHLLELLEQEEELDMKKVEEVRQKAQEVEASSNHIASLLKNEWADSVKNAYAMLLNDLTHSKADVENAYHELDTIGEMLDQAEEVTMTGEEILQELLNTLPDVEDRVAQLEQKIQNGFPKVIHIIETSARFIKEDLPLIESRVNHMAGIIENDLPDAEQKYVKLAGILKEKVPEVKASLSEINDFSRTYLPEFEEAIYDTADQLREMEEEDRIAELISVLRNDLEEESDFFASPVDLKEEKLFHIPNYGSANAPFYTVLSIWVGALLLSNLLTTNLHPADRREGYTLRQIYFGKMILFLIVGVLQGVIVSTGNLHLLGIYAAHPFLLVIFSVIIAVIFMTIVYTLVSILGNIGKALAIVLLVLQLSSSGGTFPIDVAPPFFQAIHPFMPFTYAIDLLREAIGGVIPWLVWKNIGLLVVFWFFAFIVGVLLKPILSDKIEKSYQKSKSSRLID</sequence>
<dbReference type="Gene3D" id="3.40.1710.10">
    <property type="entry name" value="abc type-2 transporter like domain"/>
    <property type="match status" value="1"/>
</dbReference>
<keyword evidence="3 6" id="KW-1133">Transmembrane helix</keyword>
<keyword evidence="5" id="KW-0175">Coiled coil</keyword>
<comment type="subcellular location">
    <subcellularLocation>
        <location evidence="1">Membrane</location>
        <topology evidence="1">Multi-pass membrane protein</topology>
    </subcellularLocation>
</comment>
<evidence type="ECO:0000313" key="9">
    <source>
        <dbReference type="Proteomes" id="UP001596143"/>
    </source>
</evidence>
<evidence type="ECO:0000259" key="7">
    <source>
        <dbReference type="Pfam" id="PF12698"/>
    </source>
</evidence>
<name>A0ABW0U5W8_9BACI</name>
<keyword evidence="2 6" id="KW-0812">Transmembrane</keyword>
<comment type="caution">
    <text evidence="8">The sequence shown here is derived from an EMBL/GenBank/DDBJ whole genome shotgun (WGS) entry which is preliminary data.</text>
</comment>
<dbReference type="InterPro" id="IPR017500">
    <property type="entry name" value="Phage_infect_YhgE_N"/>
</dbReference>
<feature type="transmembrane region" description="Helical" evidence="6">
    <location>
        <begin position="20"/>
        <end position="38"/>
    </location>
</feature>
<evidence type="ECO:0000256" key="2">
    <source>
        <dbReference type="ARBA" id="ARBA00022692"/>
    </source>
</evidence>
<evidence type="ECO:0000256" key="3">
    <source>
        <dbReference type="ARBA" id="ARBA00022989"/>
    </source>
</evidence>
<dbReference type="PANTHER" id="PTHR43077">
    <property type="entry name" value="TRANSPORT PERMEASE YVFS-RELATED"/>
    <property type="match status" value="1"/>
</dbReference>
<feature type="domain" description="ABC-2 type transporter transmembrane" evidence="7">
    <location>
        <begin position="546"/>
        <end position="869"/>
    </location>
</feature>
<dbReference type="Pfam" id="PF12698">
    <property type="entry name" value="ABC2_membrane_3"/>
    <property type="match status" value="2"/>
</dbReference>
<feature type="transmembrane region" description="Helical" evidence="6">
    <location>
        <begin position="694"/>
        <end position="715"/>
    </location>
</feature>
<dbReference type="EMBL" id="JBHSPF010000012">
    <property type="protein sequence ID" value="MFC5627736.1"/>
    <property type="molecule type" value="Genomic_DNA"/>
</dbReference>
<keyword evidence="4 6" id="KW-0472">Membrane</keyword>
<accession>A0ABW0U5W8</accession>
<gene>
    <name evidence="8" type="ORF">ACFPTR_02355</name>
</gene>
<evidence type="ECO:0000313" key="8">
    <source>
        <dbReference type="EMBL" id="MFC5627736.1"/>
    </source>
</evidence>
<evidence type="ECO:0000256" key="1">
    <source>
        <dbReference type="ARBA" id="ARBA00004141"/>
    </source>
</evidence>